<reference evidence="1 2" key="1">
    <citation type="journal article" date="2014" name="PLoS Genet.">
        <title>Phylogenetically driven sequencing of extremely halophilic archaea reveals strategies for static and dynamic osmo-response.</title>
        <authorList>
            <person name="Becker E.A."/>
            <person name="Seitzer P.M."/>
            <person name="Tritt A."/>
            <person name="Larsen D."/>
            <person name="Krusor M."/>
            <person name="Yao A.I."/>
            <person name="Wu D."/>
            <person name="Madern D."/>
            <person name="Eisen J.A."/>
            <person name="Darling A.E."/>
            <person name="Facciotti M.T."/>
        </authorList>
    </citation>
    <scope>NUCLEOTIDE SEQUENCE [LARGE SCALE GENOMIC DNA]</scope>
    <source>
        <strain evidence="1 2">DSM 15624</strain>
    </source>
</reference>
<dbReference type="EMBL" id="AOIE01000117">
    <property type="protein sequence ID" value="ELY69690.1"/>
    <property type="molecule type" value="Genomic_DNA"/>
</dbReference>
<proteinExistence type="predicted"/>
<organism evidence="1 2">
    <name type="scientific">Natrinema pellirubrum (strain DSM 15624 / CIP 106293 / JCM 10476 / NCIMB 786 / 157)</name>
    <dbReference type="NCBI Taxonomy" id="797303"/>
    <lineage>
        <taxon>Archaea</taxon>
        <taxon>Methanobacteriati</taxon>
        <taxon>Methanobacteriota</taxon>
        <taxon>Stenosarchaea group</taxon>
        <taxon>Halobacteria</taxon>
        <taxon>Halobacteriales</taxon>
        <taxon>Natrialbaceae</taxon>
        <taxon>Natrinema</taxon>
    </lineage>
</organism>
<comment type="caution">
    <text evidence="1">The sequence shown here is derived from an EMBL/GenBank/DDBJ whole genome shotgun (WGS) entry which is preliminary data.</text>
</comment>
<dbReference type="Proteomes" id="UP000011593">
    <property type="component" value="Unassembled WGS sequence"/>
</dbReference>
<evidence type="ECO:0000313" key="1">
    <source>
        <dbReference type="EMBL" id="ELY69690.1"/>
    </source>
</evidence>
<name>L9Y6J6_NATP1</name>
<evidence type="ECO:0000313" key="2">
    <source>
        <dbReference type="Proteomes" id="UP000011593"/>
    </source>
</evidence>
<sequence>MYQVPRFGSAVALFLAGVYCIGTDISRAVIDASDGSRCQRVHRLRGVAVVALEDVLLAHEMRRPRIRHSKRSFYGGIDTQQIAATATSD</sequence>
<accession>L9Y6J6</accession>
<dbReference type="AlphaFoldDB" id="L9Y6J6"/>
<protein>
    <submittedName>
        <fullName evidence="1">Uncharacterized protein</fullName>
    </submittedName>
</protein>
<gene>
    <name evidence="1" type="ORF">C488_19947</name>
</gene>
<keyword evidence="2" id="KW-1185">Reference proteome</keyword>